<evidence type="ECO:0000313" key="3">
    <source>
        <dbReference type="RefSeq" id="XP_052125802.1"/>
    </source>
</evidence>
<proteinExistence type="predicted"/>
<organism evidence="2 3">
    <name type="scientific">Frankliniella occidentalis</name>
    <name type="common">Western flower thrips</name>
    <name type="synonym">Euthrips occidentalis</name>
    <dbReference type="NCBI Taxonomy" id="133901"/>
    <lineage>
        <taxon>Eukaryota</taxon>
        <taxon>Metazoa</taxon>
        <taxon>Ecdysozoa</taxon>
        <taxon>Arthropoda</taxon>
        <taxon>Hexapoda</taxon>
        <taxon>Insecta</taxon>
        <taxon>Pterygota</taxon>
        <taxon>Neoptera</taxon>
        <taxon>Paraneoptera</taxon>
        <taxon>Thysanoptera</taxon>
        <taxon>Terebrantia</taxon>
        <taxon>Thripoidea</taxon>
        <taxon>Thripidae</taxon>
        <taxon>Frankliniella</taxon>
    </lineage>
</organism>
<keyword evidence="2" id="KW-1185">Reference proteome</keyword>
<sequence>MTATRVREFRMAWVRLRQLSEGCVAMPTTVLALLMYLIMQTTLCTYQGLVSSLAGFHTFASICAIISVQIFAGVVIMCDAGHRAAQAMKTDFATPLQKLFFMHAPNQETVNEMRTFLGVISSRAPAITCAGFCQLTRQTVTGVSSVGSRGAHL</sequence>
<dbReference type="RefSeq" id="XP_052125802.1">
    <property type="nucleotide sequence ID" value="XM_052269842.1"/>
</dbReference>
<accession>A0A9C6U9V1</accession>
<protein>
    <submittedName>
        <fullName evidence="3">Uncharacterized protein LOC127749883</fullName>
    </submittedName>
</protein>
<name>A0A9C6U9V1_FRAOC</name>
<dbReference type="Proteomes" id="UP000504606">
    <property type="component" value="Unplaced"/>
</dbReference>
<dbReference type="AlphaFoldDB" id="A0A9C6U9V1"/>
<feature type="transmembrane region" description="Helical" evidence="1">
    <location>
        <begin position="59"/>
        <end position="78"/>
    </location>
</feature>
<keyword evidence="1" id="KW-0812">Transmembrane</keyword>
<evidence type="ECO:0000313" key="2">
    <source>
        <dbReference type="Proteomes" id="UP000504606"/>
    </source>
</evidence>
<gene>
    <name evidence="3" type="primary">LOC127749883</name>
</gene>
<reference evidence="3" key="1">
    <citation type="submission" date="2025-08" db="UniProtKB">
        <authorList>
            <consortium name="RefSeq"/>
        </authorList>
    </citation>
    <scope>IDENTIFICATION</scope>
    <source>
        <tissue evidence="3">Whole organism</tissue>
    </source>
</reference>
<keyword evidence="1" id="KW-1133">Transmembrane helix</keyword>
<evidence type="ECO:0000256" key="1">
    <source>
        <dbReference type="SAM" id="Phobius"/>
    </source>
</evidence>
<dbReference type="KEGG" id="foc:127749883"/>
<dbReference type="GeneID" id="127749883"/>
<dbReference type="OrthoDB" id="6625921at2759"/>
<feature type="transmembrane region" description="Helical" evidence="1">
    <location>
        <begin position="21"/>
        <end position="39"/>
    </location>
</feature>
<keyword evidence="1" id="KW-0472">Membrane</keyword>